<dbReference type="Proteomes" id="UP000614350">
    <property type="component" value="Unassembled WGS sequence"/>
</dbReference>
<accession>A0A834N4H3</accession>
<name>A0A834N4H3_VESVU</name>
<comment type="caution">
    <text evidence="1">The sequence shown here is derived from an EMBL/GenBank/DDBJ whole genome shotgun (WGS) entry which is preliminary data.</text>
</comment>
<sequence length="106" mass="12172">MKGTESIRFLLGSLCHLADISVEFEGLSVTGPYGREIQDGKDYINEFPLGLPRFLVSPPQCQQAIGLVTRRERRRIFADPSMSWHPGNPKTVYPQLNRRWLDETRI</sequence>
<evidence type="ECO:0000313" key="2">
    <source>
        <dbReference type="Proteomes" id="UP000614350"/>
    </source>
</evidence>
<evidence type="ECO:0000313" key="1">
    <source>
        <dbReference type="EMBL" id="KAF7396450.1"/>
    </source>
</evidence>
<reference evidence="1" key="1">
    <citation type="journal article" date="2020" name="G3 (Bethesda)">
        <title>High-Quality Assemblies for Three Invasive Social Wasps from the &lt;i&gt;Vespula&lt;/i&gt; Genus.</title>
        <authorList>
            <person name="Harrop T.W.R."/>
            <person name="Guhlin J."/>
            <person name="McLaughlin G.M."/>
            <person name="Permina E."/>
            <person name="Stockwell P."/>
            <person name="Gilligan J."/>
            <person name="Le Lec M.F."/>
            <person name="Gruber M.A.M."/>
            <person name="Quinn O."/>
            <person name="Lovegrove M."/>
            <person name="Duncan E.J."/>
            <person name="Remnant E.J."/>
            <person name="Van Eeckhoven J."/>
            <person name="Graham B."/>
            <person name="Knapp R.A."/>
            <person name="Langford K.W."/>
            <person name="Kronenberg Z."/>
            <person name="Press M.O."/>
            <person name="Eacker S.M."/>
            <person name="Wilson-Rankin E.E."/>
            <person name="Purcell J."/>
            <person name="Lester P.J."/>
            <person name="Dearden P.K."/>
        </authorList>
    </citation>
    <scope>NUCLEOTIDE SEQUENCE</scope>
    <source>
        <strain evidence="1">Marl-1</strain>
    </source>
</reference>
<protein>
    <submittedName>
        <fullName evidence="1">Uncharacterized protein</fullName>
    </submittedName>
</protein>
<dbReference type="EMBL" id="JACSEA010000007">
    <property type="protein sequence ID" value="KAF7396450.1"/>
    <property type="molecule type" value="Genomic_DNA"/>
</dbReference>
<organism evidence="1 2">
    <name type="scientific">Vespula vulgaris</name>
    <name type="common">Yellow jacket</name>
    <name type="synonym">Wasp</name>
    <dbReference type="NCBI Taxonomy" id="7454"/>
    <lineage>
        <taxon>Eukaryota</taxon>
        <taxon>Metazoa</taxon>
        <taxon>Ecdysozoa</taxon>
        <taxon>Arthropoda</taxon>
        <taxon>Hexapoda</taxon>
        <taxon>Insecta</taxon>
        <taxon>Pterygota</taxon>
        <taxon>Neoptera</taxon>
        <taxon>Endopterygota</taxon>
        <taxon>Hymenoptera</taxon>
        <taxon>Apocrita</taxon>
        <taxon>Aculeata</taxon>
        <taxon>Vespoidea</taxon>
        <taxon>Vespidae</taxon>
        <taxon>Vespinae</taxon>
        <taxon>Vespula</taxon>
    </lineage>
</organism>
<keyword evidence="2" id="KW-1185">Reference proteome</keyword>
<gene>
    <name evidence="1" type="ORF">HZH66_007312</name>
</gene>
<dbReference type="AlphaFoldDB" id="A0A834N4H3"/>
<proteinExistence type="predicted"/>